<dbReference type="Gene3D" id="1.10.260.40">
    <property type="entry name" value="lambda repressor-like DNA-binding domains"/>
    <property type="match status" value="1"/>
</dbReference>
<comment type="caution">
    <text evidence="4">The sequence shown here is derived from an EMBL/GenBank/DDBJ whole genome shotgun (WGS) entry which is preliminary data.</text>
</comment>
<dbReference type="InterPro" id="IPR001387">
    <property type="entry name" value="Cro/C1-type_HTH"/>
</dbReference>
<feature type="region of interest" description="Disordered" evidence="1">
    <location>
        <begin position="134"/>
        <end position="213"/>
    </location>
</feature>
<dbReference type="GO" id="GO:0003677">
    <property type="term" value="F:DNA binding"/>
    <property type="evidence" value="ECO:0007669"/>
    <property type="project" value="InterPro"/>
</dbReference>
<dbReference type="Pfam" id="PF13464">
    <property type="entry name" value="RodZ_C"/>
    <property type="match status" value="1"/>
</dbReference>
<dbReference type="RefSeq" id="WP_188454324.1">
    <property type="nucleotide sequence ID" value="NZ_BMFR01000003.1"/>
</dbReference>
<evidence type="ECO:0000313" key="4">
    <source>
        <dbReference type="EMBL" id="GGG68564.1"/>
    </source>
</evidence>
<evidence type="ECO:0000313" key="5">
    <source>
        <dbReference type="Proteomes" id="UP000622860"/>
    </source>
</evidence>
<reference evidence="4" key="1">
    <citation type="journal article" date="2014" name="Int. J. Syst. Evol. Microbiol.">
        <title>Complete genome sequence of Corynebacterium casei LMG S-19264T (=DSM 44701T), isolated from a smear-ripened cheese.</title>
        <authorList>
            <consortium name="US DOE Joint Genome Institute (JGI-PGF)"/>
            <person name="Walter F."/>
            <person name="Albersmeier A."/>
            <person name="Kalinowski J."/>
            <person name="Ruckert C."/>
        </authorList>
    </citation>
    <scope>NUCLEOTIDE SEQUENCE</scope>
    <source>
        <strain evidence="4">CGMCC 1.12754</strain>
    </source>
</reference>
<feature type="compositionally biased region" description="Acidic residues" evidence="1">
    <location>
        <begin position="168"/>
        <end position="191"/>
    </location>
</feature>
<reference evidence="4" key="2">
    <citation type="submission" date="2020-09" db="EMBL/GenBank/DDBJ databases">
        <authorList>
            <person name="Sun Q."/>
            <person name="Zhou Y."/>
        </authorList>
    </citation>
    <scope>NUCLEOTIDE SEQUENCE</scope>
    <source>
        <strain evidence="4">CGMCC 1.12754</strain>
    </source>
</reference>
<proteinExistence type="predicted"/>
<feature type="region of interest" description="Disordered" evidence="1">
    <location>
        <begin position="73"/>
        <end position="95"/>
    </location>
</feature>
<evidence type="ECO:0000256" key="1">
    <source>
        <dbReference type="SAM" id="MobiDB-lite"/>
    </source>
</evidence>
<dbReference type="Pfam" id="PF13413">
    <property type="entry name" value="HTH_25"/>
    <property type="match status" value="1"/>
</dbReference>
<evidence type="ECO:0000259" key="3">
    <source>
        <dbReference type="Pfam" id="PF13464"/>
    </source>
</evidence>
<keyword evidence="2" id="KW-0812">Transmembrane</keyword>
<sequence>MEIGARLKEARVAKDISLESLQETTKIQKRYLIAIEEGNFNILPGKFYARAFIKEYATAVGLDPNDLLEEYKEEIPKTEENDSEQYTRIQRSRKENNPAKGSAIFSIIPTIIVVLLVIGIIFAAWLFYQKTLSNGSEEPVEQPDDNEIIYNPDEKDQQSKDSTNNEESATDDTTDDEQSDGTEQGEDDTENPEPKLTVVEEGTGNRPESTLSLENAGEQVKVTFESDGESWLDVTNEDGKSYYSGMVTSENSPLEIDISDEERVRFNVGRAPELDITINGVELEYPVNPEIVSQYIWININQTPEQ</sequence>
<evidence type="ECO:0000256" key="2">
    <source>
        <dbReference type="SAM" id="Phobius"/>
    </source>
</evidence>
<dbReference type="EMBL" id="BMFR01000003">
    <property type="protein sequence ID" value="GGG68564.1"/>
    <property type="molecule type" value="Genomic_DNA"/>
</dbReference>
<accession>A0A917H5E9</accession>
<feature type="domain" description="Cytoskeleton protein RodZ-like C-terminal" evidence="3">
    <location>
        <begin position="224"/>
        <end position="285"/>
    </location>
</feature>
<dbReference type="SUPFAM" id="SSF47413">
    <property type="entry name" value="lambda repressor-like DNA-binding domains"/>
    <property type="match status" value="1"/>
</dbReference>
<dbReference type="PANTHER" id="PTHR34475">
    <property type="match status" value="1"/>
</dbReference>
<dbReference type="PANTHER" id="PTHR34475:SF1">
    <property type="entry name" value="CYTOSKELETON PROTEIN RODZ"/>
    <property type="match status" value="1"/>
</dbReference>
<dbReference type="InterPro" id="IPR050400">
    <property type="entry name" value="Bact_Cytoskel_RodZ"/>
</dbReference>
<feature type="compositionally biased region" description="Acidic residues" evidence="1">
    <location>
        <begin position="138"/>
        <end position="147"/>
    </location>
</feature>
<keyword evidence="2" id="KW-1133">Transmembrane helix</keyword>
<name>A0A917H5E9_9BACI</name>
<dbReference type="CDD" id="cd00093">
    <property type="entry name" value="HTH_XRE"/>
    <property type="match status" value="1"/>
</dbReference>
<gene>
    <name evidence="4" type="ORF">GCM10011398_10540</name>
</gene>
<keyword evidence="5" id="KW-1185">Reference proteome</keyword>
<protein>
    <submittedName>
        <fullName evidence="4">XRE family transcriptional regulator</fullName>
    </submittedName>
</protein>
<keyword evidence="2" id="KW-0472">Membrane</keyword>
<dbReference type="Proteomes" id="UP000622860">
    <property type="component" value="Unassembled WGS sequence"/>
</dbReference>
<dbReference type="InterPro" id="IPR010982">
    <property type="entry name" value="Lambda_DNA-bd_dom_sf"/>
</dbReference>
<dbReference type="AlphaFoldDB" id="A0A917H5E9"/>
<feature type="transmembrane region" description="Helical" evidence="2">
    <location>
        <begin position="103"/>
        <end position="128"/>
    </location>
</feature>
<organism evidence="4 5">
    <name type="scientific">Virgibacillus oceani</name>
    <dbReference type="NCBI Taxonomy" id="1479511"/>
    <lineage>
        <taxon>Bacteria</taxon>
        <taxon>Bacillati</taxon>
        <taxon>Bacillota</taxon>
        <taxon>Bacilli</taxon>
        <taxon>Bacillales</taxon>
        <taxon>Bacillaceae</taxon>
        <taxon>Virgibacillus</taxon>
    </lineage>
</organism>
<dbReference type="InterPro" id="IPR025194">
    <property type="entry name" value="RodZ-like_C"/>
</dbReference>